<dbReference type="InterPro" id="IPR000304">
    <property type="entry name" value="Pyrroline-COOH_reductase"/>
</dbReference>
<dbReference type="PANTHER" id="PTHR11645">
    <property type="entry name" value="PYRROLINE-5-CARBOXYLATE REDUCTASE"/>
    <property type="match status" value="1"/>
</dbReference>
<dbReference type="Gene3D" id="1.10.3730.10">
    <property type="entry name" value="ProC C-terminal domain-like"/>
    <property type="match status" value="1"/>
</dbReference>
<dbReference type="EMBL" id="JAPQKS010000002">
    <property type="protein sequence ID" value="KAJ5246021.1"/>
    <property type="molecule type" value="Genomic_DNA"/>
</dbReference>
<dbReference type="GeneID" id="83197604"/>
<evidence type="ECO:0000313" key="5">
    <source>
        <dbReference type="Proteomes" id="UP001150941"/>
    </source>
</evidence>
<feature type="domain" description="Pyrroline-5-carboxylate reductase dimerisation" evidence="3">
    <location>
        <begin position="208"/>
        <end position="308"/>
    </location>
</feature>
<evidence type="ECO:0000256" key="1">
    <source>
        <dbReference type="ARBA" id="ARBA00005525"/>
    </source>
</evidence>
<name>A0A9W9TW64_9EURO</name>
<dbReference type="Pfam" id="PF03807">
    <property type="entry name" value="F420_oxidored"/>
    <property type="match status" value="1"/>
</dbReference>
<reference evidence="4" key="1">
    <citation type="submission" date="2022-11" db="EMBL/GenBank/DDBJ databases">
        <authorList>
            <person name="Petersen C."/>
        </authorList>
    </citation>
    <scope>NUCLEOTIDE SEQUENCE</scope>
    <source>
        <strain evidence="4">IBT 19713</strain>
    </source>
</reference>
<protein>
    <recommendedName>
        <fullName evidence="6">Pyrroline-5-carboxylate reductase</fullName>
    </recommendedName>
</protein>
<dbReference type="InterPro" id="IPR029036">
    <property type="entry name" value="P5CR_dimer"/>
</dbReference>
<evidence type="ECO:0000259" key="2">
    <source>
        <dbReference type="Pfam" id="PF03807"/>
    </source>
</evidence>
<dbReference type="Proteomes" id="UP001150941">
    <property type="component" value="Unassembled WGS sequence"/>
</dbReference>
<dbReference type="SUPFAM" id="SSF51735">
    <property type="entry name" value="NAD(P)-binding Rossmann-fold domains"/>
    <property type="match status" value="1"/>
</dbReference>
<dbReference type="Pfam" id="PF14748">
    <property type="entry name" value="P5CR_dimer"/>
    <property type="match status" value="1"/>
</dbReference>
<dbReference type="SUPFAM" id="SSF48179">
    <property type="entry name" value="6-phosphogluconate dehydrogenase C-terminal domain-like"/>
    <property type="match status" value="1"/>
</dbReference>
<dbReference type="InterPro" id="IPR036291">
    <property type="entry name" value="NAD(P)-bd_dom_sf"/>
</dbReference>
<dbReference type="AlphaFoldDB" id="A0A9W9TW64"/>
<gene>
    <name evidence="4" type="ORF">N7468_001004</name>
</gene>
<dbReference type="GO" id="GO:0055129">
    <property type="term" value="P:L-proline biosynthetic process"/>
    <property type="evidence" value="ECO:0007669"/>
    <property type="project" value="TreeGrafter"/>
</dbReference>
<accession>A0A9W9TW64</accession>
<dbReference type="Gene3D" id="3.40.50.720">
    <property type="entry name" value="NAD(P)-binding Rossmann-like Domain"/>
    <property type="match status" value="1"/>
</dbReference>
<dbReference type="PANTHER" id="PTHR11645:SF21">
    <property type="entry name" value="HYPOTHETICAL PYRROLINE-5-CARBOXYLATE REDUCTASE (EUROFUNG)"/>
    <property type="match status" value="1"/>
</dbReference>
<dbReference type="OrthoDB" id="10263291at2759"/>
<dbReference type="InterPro" id="IPR028939">
    <property type="entry name" value="P5C_Rdtase_cat_N"/>
</dbReference>
<comment type="caution">
    <text evidence="4">The sequence shown here is derived from an EMBL/GenBank/DDBJ whole genome shotgun (WGS) entry which is preliminary data.</text>
</comment>
<comment type="similarity">
    <text evidence="1">Belongs to the pyrroline-5-carboxylate reductase family.</text>
</comment>
<keyword evidence="5" id="KW-1185">Reference proteome</keyword>
<evidence type="ECO:0000313" key="4">
    <source>
        <dbReference type="EMBL" id="KAJ5246021.1"/>
    </source>
</evidence>
<dbReference type="GO" id="GO:0004735">
    <property type="term" value="F:pyrroline-5-carboxylate reductase activity"/>
    <property type="evidence" value="ECO:0007669"/>
    <property type="project" value="InterPro"/>
</dbReference>
<organism evidence="4 5">
    <name type="scientific">Penicillium chermesinum</name>
    <dbReference type="NCBI Taxonomy" id="63820"/>
    <lineage>
        <taxon>Eukaryota</taxon>
        <taxon>Fungi</taxon>
        <taxon>Dikarya</taxon>
        <taxon>Ascomycota</taxon>
        <taxon>Pezizomycotina</taxon>
        <taxon>Eurotiomycetes</taxon>
        <taxon>Eurotiomycetidae</taxon>
        <taxon>Eurotiales</taxon>
        <taxon>Aspergillaceae</taxon>
        <taxon>Penicillium</taxon>
    </lineage>
</organism>
<dbReference type="PIRSF" id="PIRSF000193">
    <property type="entry name" value="Pyrrol-5-carb_rd"/>
    <property type="match status" value="1"/>
</dbReference>
<evidence type="ECO:0008006" key="6">
    <source>
        <dbReference type="Google" id="ProtNLM"/>
    </source>
</evidence>
<dbReference type="InterPro" id="IPR008927">
    <property type="entry name" value="6-PGluconate_DH-like_C_sf"/>
</dbReference>
<proteinExistence type="inferred from homology"/>
<reference evidence="4" key="2">
    <citation type="journal article" date="2023" name="IMA Fungus">
        <title>Comparative genomic study of the Penicillium genus elucidates a diverse pangenome and 15 lateral gene transfer events.</title>
        <authorList>
            <person name="Petersen C."/>
            <person name="Sorensen T."/>
            <person name="Nielsen M.R."/>
            <person name="Sondergaard T.E."/>
            <person name="Sorensen J.L."/>
            <person name="Fitzpatrick D.A."/>
            <person name="Frisvad J.C."/>
            <person name="Nielsen K.L."/>
        </authorList>
    </citation>
    <scope>NUCLEOTIDE SEQUENCE</scope>
    <source>
        <strain evidence="4">IBT 19713</strain>
    </source>
</reference>
<sequence>MPSQERTIAFVGCGRGVPSQQMTQTAYNSTGNMGGAILHGVLRAAFPHPSDQSQARPISKFIACTKTAPSAERLKASISEAHQQYVHVVSAKMIESMQAADYIVLGFKPFMADDLLSLEGVKKAIAGKLVISLLAGQTPQNLARIIKQSSTEECPQPYIMKAIPNMGAQFRESMTTIEEPGEDFPPELRGVTDWIFTQIGDIKYLPQSQMDLASVLVGAALAAMTVPIEGILDGCVAEGLKRPDAMQLLLKGIRGLSAALESGIHPAVLRESISSPRGCTIQALLALEQAGSRADYAEAIIRGTQHLKKQ</sequence>
<dbReference type="HAMAP" id="MF_01925">
    <property type="entry name" value="P5C_reductase"/>
    <property type="match status" value="1"/>
</dbReference>
<feature type="domain" description="Pyrroline-5-carboxylate reductase catalytic N-terminal" evidence="2">
    <location>
        <begin position="30"/>
        <end position="136"/>
    </location>
</feature>
<evidence type="ECO:0000259" key="3">
    <source>
        <dbReference type="Pfam" id="PF14748"/>
    </source>
</evidence>
<dbReference type="RefSeq" id="XP_058333442.1">
    <property type="nucleotide sequence ID" value="XM_058470301.1"/>
</dbReference>